<keyword evidence="2" id="KW-0812">Transmembrane</keyword>
<keyword evidence="5" id="KW-1185">Reference proteome</keyword>
<feature type="region of interest" description="Disordered" evidence="1">
    <location>
        <begin position="32"/>
        <end position="66"/>
    </location>
</feature>
<evidence type="ECO:0008006" key="6">
    <source>
        <dbReference type="Google" id="ProtNLM"/>
    </source>
</evidence>
<sequence>MKKHRHLFSTTTIAAATAVALATGAVSAPVATAETQSSSDAAGDSEKSSFQDLKSLDLSSTGDGSPMQKATHGLTLILAIGGVGLVLVALFKGLGEILAPHMPKIELPAR</sequence>
<accession>A0A2N6T2U8</accession>
<name>A0A2N6T2U8_9CORY</name>
<dbReference type="EMBL" id="PNHG01000021">
    <property type="protein sequence ID" value="PMC63621.1"/>
    <property type="molecule type" value="Genomic_DNA"/>
</dbReference>
<keyword evidence="3" id="KW-0732">Signal</keyword>
<evidence type="ECO:0000256" key="1">
    <source>
        <dbReference type="SAM" id="MobiDB-lite"/>
    </source>
</evidence>
<feature type="compositionally biased region" description="Polar residues" evidence="1">
    <location>
        <begin position="50"/>
        <end position="63"/>
    </location>
</feature>
<keyword evidence="2" id="KW-0472">Membrane</keyword>
<evidence type="ECO:0000256" key="3">
    <source>
        <dbReference type="SAM" id="SignalP"/>
    </source>
</evidence>
<dbReference type="Proteomes" id="UP000235836">
    <property type="component" value="Unassembled WGS sequence"/>
</dbReference>
<dbReference type="RefSeq" id="WP_102724505.1">
    <property type="nucleotide sequence ID" value="NZ_JBHRZL010000007.1"/>
</dbReference>
<evidence type="ECO:0000256" key="2">
    <source>
        <dbReference type="SAM" id="Phobius"/>
    </source>
</evidence>
<keyword evidence="2" id="KW-1133">Transmembrane helix</keyword>
<feature type="chain" id="PRO_5014704847" description="Secreted protein" evidence="3">
    <location>
        <begin position="34"/>
        <end position="110"/>
    </location>
</feature>
<feature type="signal peptide" evidence="3">
    <location>
        <begin position="1"/>
        <end position="33"/>
    </location>
</feature>
<feature type="transmembrane region" description="Helical" evidence="2">
    <location>
        <begin position="74"/>
        <end position="94"/>
    </location>
</feature>
<organism evidence="4 5">
    <name type="scientific">Corynebacterium tuscaniense</name>
    <dbReference type="NCBI Taxonomy" id="302449"/>
    <lineage>
        <taxon>Bacteria</taxon>
        <taxon>Bacillati</taxon>
        <taxon>Actinomycetota</taxon>
        <taxon>Actinomycetes</taxon>
        <taxon>Mycobacteriales</taxon>
        <taxon>Corynebacteriaceae</taxon>
        <taxon>Corynebacterium</taxon>
    </lineage>
</organism>
<protein>
    <recommendedName>
        <fullName evidence="6">Secreted protein</fullName>
    </recommendedName>
</protein>
<gene>
    <name evidence="4" type="ORF">CJ203_10175</name>
</gene>
<reference evidence="4 5" key="1">
    <citation type="submission" date="2017-09" db="EMBL/GenBank/DDBJ databases">
        <title>Bacterial strain isolated from the female urinary microbiota.</title>
        <authorList>
            <person name="Thomas-White K."/>
            <person name="Kumar N."/>
            <person name="Forster S."/>
            <person name="Putonti C."/>
            <person name="Lawley T."/>
            <person name="Wolfe A.J."/>
        </authorList>
    </citation>
    <scope>NUCLEOTIDE SEQUENCE [LARGE SCALE GENOMIC DNA]</scope>
    <source>
        <strain evidence="4 5">UMB0792</strain>
    </source>
</reference>
<evidence type="ECO:0000313" key="5">
    <source>
        <dbReference type="Proteomes" id="UP000235836"/>
    </source>
</evidence>
<evidence type="ECO:0000313" key="4">
    <source>
        <dbReference type="EMBL" id="PMC63621.1"/>
    </source>
</evidence>
<proteinExistence type="predicted"/>
<comment type="caution">
    <text evidence="4">The sequence shown here is derived from an EMBL/GenBank/DDBJ whole genome shotgun (WGS) entry which is preliminary data.</text>
</comment>
<dbReference type="AlphaFoldDB" id="A0A2N6T2U8"/>